<dbReference type="SUPFAM" id="SSF55174">
    <property type="entry name" value="Alpha-L RNA-binding motif"/>
    <property type="match status" value="1"/>
</dbReference>
<evidence type="ECO:0000256" key="4">
    <source>
        <dbReference type="ARBA" id="ARBA00023235"/>
    </source>
</evidence>
<dbReference type="Gene3D" id="3.10.290.10">
    <property type="entry name" value="RNA-binding S4 domain"/>
    <property type="match status" value="1"/>
</dbReference>
<keyword evidence="3" id="KW-0694">RNA-binding</keyword>
<name>A0A3B0ZPX2_9ZZZZ</name>
<dbReference type="CDD" id="cd02556">
    <property type="entry name" value="PseudoU_synth_RluB"/>
    <property type="match status" value="1"/>
</dbReference>
<dbReference type="GO" id="GO:0003723">
    <property type="term" value="F:RNA binding"/>
    <property type="evidence" value="ECO:0007669"/>
    <property type="project" value="UniProtKB-KW"/>
</dbReference>
<evidence type="ECO:0000313" key="6">
    <source>
        <dbReference type="EMBL" id="VAW88129.1"/>
    </source>
</evidence>
<dbReference type="GO" id="GO:0001522">
    <property type="term" value="P:pseudouridine synthesis"/>
    <property type="evidence" value="ECO:0007669"/>
    <property type="project" value="InterPro"/>
</dbReference>
<keyword evidence="4 6" id="KW-0413">Isomerase</keyword>
<dbReference type="CDD" id="cd00165">
    <property type="entry name" value="S4"/>
    <property type="match status" value="1"/>
</dbReference>
<dbReference type="NCBIfam" id="NF007976">
    <property type="entry name" value="PRK10700.1"/>
    <property type="match status" value="1"/>
</dbReference>
<dbReference type="PANTHER" id="PTHR47683">
    <property type="entry name" value="PSEUDOURIDINE SYNTHASE FAMILY PROTEIN-RELATED"/>
    <property type="match status" value="1"/>
</dbReference>
<dbReference type="GO" id="GO:0005829">
    <property type="term" value="C:cytosol"/>
    <property type="evidence" value="ECO:0007669"/>
    <property type="project" value="UniProtKB-ARBA"/>
</dbReference>
<dbReference type="EMBL" id="UOFQ01000090">
    <property type="protein sequence ID" value="VAW88129.1"/>
    <property type="molecule type" value="Genomic_DNA"/>
</dbReference>
<proteinExistence type="inferred from homology"/>
<dbReference type="GO" id="GO:0006364">
    <property type="term" value="P:rRNA processing"/>
    <property type="evidence" value="ECO:0007669"/>
    <property type="project" value="UniProtKB-KW"/>
</dbReference>
<feature type="non-terminal residue" evidence="6">
    <location>
        <position position="242"/>
    </location>
</feature>
<sequence>MSERIQKALAQAGHGSRRQVEAWVQEGRITVNGKVVTLGAHITEDDKVLLDGKQLRLKFKHELPLKVILYHKPEGEICTRNDPERRATIYDNLPKLRGGRWVAVGRLDINTSGMLLLTTSGELANKLMHPSSGMEREYAVRVLGEVDREMIKSMREGVELEDGMASFDTIRDAGGQGANHWYHVIIKEGRKREVRRLWESQGVTVSRLIRVRFGDIILPRGLSAGKFIDLDMASLNKLLRTV</sequence>
<dbReference type="EC" id="5.4.99.22" evidence="6"/>
<dbReference type="Gene3D" id="3.30.70.1560">
    <property type="entry name" value="Alpha-L RNA-binding motif"/>
    <property type="match status" value="1"/>
</dbReference>
<protein>
    <submittedName>
        <fullName evidence="6">Ribosomal large subunit pseudouridine synthase B</fullName>
        <ecNumber evidence="6">5.4.99.22</ecNumber>
    </submittedName>
</protein>
<evidence type="ECO:0000256" key="3">
    <source>
        <dbReference type="ARBA" id="ARBA00022884"/>
    </source>
</evidence>
<evidence type="ECO:0000256" key="2">
    <source>
        <dbReference type="ARBA" id="ARBA00022552"/>
    </source>
</evidence>
<evidence type="ECO:0000259" key="5">
    <source>
        <dbReference type="SMART" id="SM00363"/>
    </source>
</evidence>
<dbReference type="FunFam" id="3.30.70.1560:FF:000001">
    <property type="entry name" value="Pseudouridine synthase"/>
    <property type="match status" value="1"/>
</dbReference>
<keyword evidence="2" id="KW-0698">rRNA processing</keyword>
<dbReference type="InterPro" id="IPR020103">
    <property type="entry name" value="PsdUridine_synth_cat_dom_sf"/>
</dbReference>
<dbReference type="InterPro" id="IPR050343">
    <property type="entry name" value="RsuA_PseudoU_synthase"/>
</dbReference>
<dbReference type="InterPro" id="IPR000748">
    <property type="entry name" value="PsdUridine_synth_RsuA/RluB/E/F"/>
</dbReference>
<dbReference type="Gene3D" id="3.30.70.580">
    <property type="entry name" value="Pseudouridine synthase I, catalytic domain, N-terminal subdomain"/>
    <property type="match status" value="1"/>
</dbReference>
<dbReference type="PANTHER" id="PTHR47683:SF3">
    <property type="entry name" value="RIBOSOMAL LARGE SUBUNIT PSEUDOURIDINE SYNTHASE B"/>
    <property type="match status" value="1"/>
</dbReference>
<comment type="similarity">
    <text evidence="1">Belongs to the pseudouridine synthase RsuA family.</text>
</comment>
<dbReference type="InterPro" id="IPR042092">
    <property type="entry name" value="PsdUridine_s_RsuA/RluB/E/F_cat"/>
</dbReference>
<dbReference type="GO" id="GO:0160139">
    <property type="term" value="F:23S rRNA pseudouridine(2605) synthase activity"/>
    <property type="evidence" value="ECO:0007669"/>
    <property type="project" value="UniProtKB-EC"/>
</dbReference>
<dbReference type="InterPro" id="IPR020094">
    <property type="entry name" value="TruA/RsuA/RluB/E/F_N"/>
</dbReference>
<dbReference type="SMART" id="SM00363">
    <property type="entry name" value="S4"/>
    <property type="match status" value="1"/>
</dbReference>
<dbReference type="Pfam" id="PF00849">
    <property type="entry name" value="PseudoU_synth_2"/>
    <property type="match status" value="1"/>
</dbReference>
<dbReference type="AlphaFoldDB" id="A0A3B0ZPX2"/>
<dbReference type="InterPro" id="IPR002942">
    <property type="entry name" value="S4_RNA-bd"/>
</dbReference>
<evidence type="ECO:0000256" key="1">
    <source>
        <dbReference type="ARBA" id="ARBA00008348"/>
    </source>
</evidence>
<organism evidence="6">
    <name type="scientific">hydrothermal vent metagenome</name>
    <dbReference type="NCBI Taxonomy" id="652676"/>
    <lineage>
        <taxon>unclassified sequences</taxon>
        <taxon>metagenomes</taxon>
        <taxon>ecological metagenomes</taxon>
    </lineage>
</organism>
<dbReference type="FunFam" id="3.10.290.10:FF:000003">
    <property type="entry name" value="Pseudouridine synthase"/>
    <property type="match status" value="1"/>
</dbReference>
<dbReference type="FunFam" id="3.30.70.580:FF:000009">
    <property type="entry name" value="Pseudouridine synthase"/>
    <property type="match status" value="1"/>
</dbReference>
<gene>
    <name evidence="6" type="ORF">MNBD_GAMMA17-1700</name>
</gene>
<dbReference type="PROSITE" id="PS50889">
    <property type="entry name" value="S4"/>
    <property type="match status" value="1"/>
</dbReference>
<accession>A0A3B0ZPX2</accession>
<feature type="domain" description="RNA-binding S4" evidence="5">
    <location>
        <begin position="3"/>
        <end position="63"/>
    </location>
</feature>
<dbReference type="Pfam" id="PF01479">
    <property type="entry name" value="S4"/>
    <property type="match status" value="1"/>
</dbReference>
<dbReference type="NCBIfam" id="TIGR00093">
    <property type="entry name" value="pseudouridine synthase"/>
    <property type="match status" value="1"/>
</dbReference>
<reference evidence="6" key="1">
    <citation type="submission" date="2018-06" db="EMBL/GenBank/DDBJ databases">
        <authorList>
            <person name="Zhirakovskaya E."/>
        </authorList>
    </citation>
    <scope>NUCLEOTIDE SEQUENCE</scope>
</reference>
<dbReference type="InterPro" id="IPR006145">
    <property type="entry name" value="PsdUridine_synth_RsuA/RluA"/>
</dbReference>
<dbReference type="SUPFAM" id="SSF55120">
    <property type="entry name" value="Pseudouridine synthase"/>
    <property type="match status" value="1"/>
</dbReference>
<dbReference type="InterPro" id="IPR036986">
    <property type="entry name" value="S4_RNA-bd_sf"/>
</dbReference>